<evidence type="ECO:0000313" key="3">
    <source>
        <dbReference type="Proteomes" id="UP000294419"/>
    </source>
</evidence>
<proteinExistence type="predicted"/>
<dbReference type="Proteomes" id="UP000294419">
    <property type="component" value="Chromosome"/>
</dbReference>
<accession>A0A4P6ZIC4</accession>
<organism evidence="2 3">
    <name type="scientific">Chryseobacterium salivictor</name>
    <dbReference type="NCBI Taxonomy" id="2547600"/>
    <lineage>
        <taxon>Bacteria</taxon>
        <taxon>Pseudomonadati</taxon>
        <taxon>Bacteroidota</taxon>
        <taxon>Flavobacteriia</taxon>
        <taxon>Flavobacteriales</taxon>
        <taxon>Weeksellaceae</taxon>
        <taxon>Chryseobacterium group</taxon>
        <taxon>Chryseobacterium</taxon>
    </lineage>
</organism>
<sequence>MIKIYKQTKDQFHLMKDWVMKHPKESYKYVMILLLVSFAFSFIQYFFFTPKIAKSLVIPEMYSKSDKIKADLDQKDQKTEIIIKELEEYKIKRENAPLTKTDSLRIEYLFKQYQNLKNGH</sequence>
<dbReference type="RefSeq" id="WP_133440863.1">
    <property type="nucleotide sequence ID" value="NZ_CP037954.1"/>
</dbReference>
<reference evidence="2 3" key="1">
    <citation type="submission" date="2019-03" db="EMBL/GenBank/DDBJ databases">
        <authorList>
            <person name="Kim H."/>
            <person name="Yu S.-M."/>
        </authorList>
    </citation>
    <scope>NUCLEOTIDE SEQUENCE [LARGE SCALE GENOMIC DNA]</scope>
    <source>
        <strain evidence="2 3">NBC122</strain>
    </source>
</reference>
<dbReference type="EMBL" id="CP037954">
    <property type="protein sequence ID" value="QBO59531.1"/>
    <property type="molecule type" value="Genomic_DNA"/>
</dbReference>
<dbReference type="KEGG" id="csal:NBC122_02730"/>
<dbReference type="AlphaFoldDB" id="A0A4P6ZIC4"/>
<name>A0A4P6ZIC4_9FLAO</name>
<gene>
    <name evidence="2" type="ORF">NBC122_02730</name>
</gene>
<evidence type="ECO:0000313" key="2">
    <source>
        <dbReference type="EMBL" id="QBO59531.1"/>
    </source>
</evidence>
<protein>
    <submittedName>
        <fullName evidence="2">Uncharacterized protein</fullName>
    </submittedName>
</protein>
<keyword evidence="3" id="KW-1185">Reference proteome</keyword>
<keyword evidence="1" id="KW-0812">Transmembrane</keyword>
<feature type="transmembrane region" description="Helical" evidence="1">
    <location>
        <begin position="29"/>
        <end position="48"/>
    </location>
</feature>
<keyword evidence="1" id="KW-0472">Membrane</keyword>
<evidence type="ECO:0000256" key="1">
    <source>
        <dbReference type="SAM" id="Phobius"/>
    </source>
</evidence>
<dbReference type="OrthoDB" id="1273350at2"/>
<keyword evidence="1" id="KW-1133">Transmembrane helix</keyword>